<name>A0A4Z1PA05_9PEZI</name>
<sequence>MAVYLAQTLPSLATILTSLILQLPDDTASNAAAAQGAALECSGYTMGSGRPHPLYREIVLVPTPQTRYGPDMPPGVSALHRGAGRLRMTAVSQAHSAMCLLA</sequence>
<accession>A0A4Z1PA05</accession>
<dbReference type="EMBL" id="SNSC02000013">
    <property type="protein sequence ID" value="TID19079.1"/>
    <property type="molecule type" value="Genomic_DNA"/>
</dbReference>
<gene>
    <name evidence="1" type="ORF">E6O75_ATG06200</name>
</gene>
<reference evidence="1 2" key="1">
    <citation type="submission" date="2019-04" db="EMBL/GenBank/DDBJ databases">
        <title>High contiguity whole genome sequence and gene annotation resource for two Venturia nashicola isolates.</title>
        <authorList>
            <person name="Prokchorchik M."/>
            <person name="Won K."/>
            <person name="Lee Y."/>
            <person name="Choi E.D."/>
            <person name="Segonzac C."/>
            <person name="Sohn K.H."/>
        </authorList>
    </citation>
    <scope>NUCLEOTIDE SEQUENCE [LARGE SCALE GENOMIC DNA]</scope>
    <source>
        <strain evidence="1 2">PRI2</strain>
    </source>
</reference>
<comment type="caution">
    <text evidence="1">The sequence shown here is derived from an EMBL/GenBank/DDBJ whole genome shotgun (WGS) entry which is preliminary data.</text>
</comment>
<proteinExistence type="predicted"/>
<keyword evidence="2" id="KW-1185">Reference proteome</keyword>
<dbReference type="AlphaFoldDB" id="A0A4Z1PA05"/>
<organism evidence="1 2">
    <name type="scientific">Venturia nashicola</name>
    <dbReference type="NCBI Taxonomy" id="86259"/>
    <lineage>
        <taxon>Eukaryota</taxon>
        <taxon>Fungi</taxon>
        <taxon>Dikarya</taxon>
        <taxon>Ascomycota</taxon>
        <taxon>Pezizomycotina</taxon>
        <taxon>Dothideomycetes</taxon>
        <taxon>Pleosporomycetidae</taxon>
        <taxon>Venturiales</taxon>
        <taxon>Venturiaceae</taxon>
        <taxon>Venturia</taxon>
    </lineage>
</organism>
<protein>
    <submittedName>
        <fullName evidence="1">Uncharacterized protein</fullName>
    </submittedName>
</protein>
<dbReference type="Proteomes" id="UP000298493">
    <property type="component" value="Unassembled WGS sequence"/>
</dbReference>
<evidence type="ECO:0000313" key="1">
    <source>
        <dbReference type="EMBL" id="TID19079.1"/>
    </source>
</evidence>
<evidence type="ECO:0000313" key="2">
    <source>
        <dbReference type="Proteomes" id="UP000298493"/>
    </source>
</evidence>